<comment type="similarity">
    <text evidence="1">Belongs to the UPF0312 family.</text>
</comment>
<proteinExistence type="inferred from homology"/>
<name>A0A1T4YNJ0_9BACL</name>
<evidence type="ECO:0000313" key="4">
    <source>
        <dbReference type="Proteomes" id="UP000190042"/>
    </source>
</evidence>
<sequence length="169" mass="19164">MNKWKVDSTASTVEFSVPHMMVSSVKGKFEEFSGEIEGNALDLAKSSVQFQVAVRSIQTDNKERDVHLCSQDFFDAQSFPYMSFLSRSIYLEKDNMYRMTGDLIIKQTTKKLLFCVTPLAPETFDARYLAEGKIKRKEFGLIWNRAIEAGGVMVGDTIDIQLTIAVKKK</sequence>
<dbReference type="AlphaFoldDB" id="A0A1T4YNJ0"/>
<dbReference type="Pfam" id="PF04264">
    <property type="entry name" value="YceI"/>
    <property type="match status" value="1"/>
</dbReference>
<dbReference type="SUPFAM" id="SSF101874">
    <property type="entry name" value="YceI-like"/>
    <property type="match status" value="1"/>
</dbReference>
<feature type="domain" description="Lipid/polyisoprenoid-binding YceI-like" evidence="2">
    <location>
        <begin position="3"/>
        <end position="167"/>
    </location>
</feature>
<dbReference type="PANTHER" id="PTHR34406:SF1">
    <property type="entry name" value="PROTEIN YCEI"/>
    <property type="match status" value="1"/>
</dbReference>
<dbReference type="SMART" id="SM00867">
    <property type="entry name" value="YceI"/>
    <property type="match status" value="1"/>
</dbReference>
<evidence type="ECO:0000313" key="3">
    <source>
        <dbReference type="EMBL" id="SKB03326.1"/>
    </source>
</evidence>
<dbReference type="Proteomes" id="UP000190042">
    <property type="component" value="Unassembled WGS sequence"/>
</dbReference>
<dbReference type="Gene3D" id="2.40.128.110">
    <property type="entry name" value="Lipid/polyisoprenoid-binding, YceI-like"/>
    <property type="match status" value="1"/>
</dbReference>
<dbReference type="RefSeq" id="WP_176132591.1">
    <property type="nucleotide sequence ID" value="NZ_FUYJ01000007.1"/>
</dbReference>
<dbReference type="EMBL" id="FUYJ01000007">
    <property type="protein sequence ID" value="SKB03326.1"/>
    <property type="molecule type" value="Genomic_DNA"/>
</dbReference>
<dbReference type="PANTHER" id="PTHR34406">
    <property type="entry name" value="PROTEIN YCEI"/>
    <property type="match status" value="1"/>
</dbReference>
<organism evidence="3 4">
    <name type="scientific">Sporosarcina newyorkensis</name>
    <dbReference type="NCBI Taxonomy" id="759851"/>
    <lineage>
        <taxon>Bacteria</taxon>
        <taxon>Bacillati</taxon>
        <taxon>Bacillota</taxon>
        <taxon>Bacilli</taxon>
        <taxon>Bacillales</taxon>
        <taxon>Caryophanaceae</taxon>
        <taxon>Sporosarcina</taxon>
    </lineage>
</organism>
<protein>
    <submittedName>
        <fullName evidence="3">Polyisoprenoid-binding protein YceI</fullName>
    </submittedName>
</protein>
<evidence type="ECO:0000259" key="2">
    <source>
        <dbReference type="SMART" id="SM00867"/>
    </source>
</evidence>
<evidence type="ECO:0000256" key="1">
    <source>
        <dbReference type="ARBA" id="ARBA00008812"/>
    </source>
</evidence>
<dbReference type="InterPro" id="IPR036761">
    <property type="entry name" value="TTHA0802/YceI-like_sf"/>
</dbReference>
<keyword evidence="4" id="KW-1185">Reference proteome</keyword>
<gene>
    <name evidence="3" type="ORF">SAMN04244570_3156</name>
</gene>
<accession>A0A1T4YNJ0</accession>
<dbReference type="InterPro" id="IPR007372">
    <property type="entry name" value="Lipid/polyisoprenoid-bd_YceI"/>
</dbReference>
<reference evidence="4" key="1">
    <citation type="submission" date="2017-02" db="EMBL/GenBank/DDBJ databases">
        <authorList>
            <person name="Varghese N."/>
            <person name="Submissions S."/>
        </authorList>
    </citation>
    <scope>NUCLEOTIDE SEQUENCE [LARGE SCALE GENOMIC DNA]</scope>
    <source>
        <strain evidence="4">DSM 23966</strain>
    </source>
</reference>